<proteinExistence type="predicted"/>
<dbReference type="SUPFAM" id="SSF53474">
    <property type="entry name" value="alpha/beta-Hydrolases"/>
    <property type="match status" value="1"/>
</dbReference>
<evidence type="ECO:0000313" key="3">
    <source>
        <dbReference type="Proteomes" id="UP000576821"/>
    </source>
</evidence>
<keyword evidence="2" id="KW-0645">Protease</keyword>
<dbReference type="Pfam" id="PF00450">
    <property type="entry name" value="Peptidase_S10"/>
    <property type="match status" value="1"/>
</dbReference>
<name>A0A846M1P1_9SPHN</name>
<dbReference type="Gene3D" id="3.40.50.1820">
    <property type="entry name" value="alpha/beta hydrolase"/>
    <property type="match status" value="1"/>
</dbReference>
<keyword evidence="2" id="KW-0121">Carboxypeptidase</keyword>
<evidence type="ECO:0000256" key="1">
    <source>
        <dbReference type="SAM" id="SignalP"/>
    </source>
</evidence>
<accession>A0A846M1P1</accession>
<feature type="chain" id="PRO_5032641304" evidence="1">
    <location>
        <begin position="28"/>
        <end position="488"/>
    </location>
</feature>
<dbReference type="RefSeq" id="WP_167302523.1">
    <property type="nucleotide sequence ID" value="NZ_JAASQR010000001.1"/>
</dbReference>
<comment type="caution">
    <text evidence="2">The sequence shown here is derived from an EMBL/GenBank/DDBJ whole genome shotgun (WGS) entry which is preliminary data.</text>
</comment>
<sequence>MNGARYFRRTLSAFALTIGTLAVSAPALCRPTTGEVHAPKPVPMTVEQIVARAPDGKKLGTLVVPSLVAAKRDVGRPVIFAFNGGPGAASGWLQLGLLGPLRIVLADDPAKAIPPSPPLERAKDGLWDVADIVFIDPLGTGFSRVDAGVPNALVQDWRGDGDYIAGAIREWLTRHGRADAPVLLIGESYGTERAVAVADALTRGDSPIRLTGVVLVSQSITVENSLQRNGNDLGTAIGLPTIAATACYWKKAKGAPKNCAAAAQEYALGHYLPALAAGNHLSIARRAAVERRMSRITGLPADHFNKNGLPLTKDAYRQLALAKDGRLLGVYDSRYAAPIDPARKGQDPSFDILLPAMEDAAARANQMLLGLSASPVDGSAYRLVDLSLGEQWGYGGLADPYRSLDMMGVLAQSLRRSGGRLMIAGGLFDTAGSYGADHYLASHIDLPRDAVDLASYDGGHMFYLNGESRRAFLAALRTFTTRASGDRK</sequence>
<dbReference type="AlphaFoldDB" id="A0A846M1P1"/>
<dbReference type="GO" id="GO:0004185">
    <property type="term" value="F:serine-type carboxypeptidase activity"/>
    <property type="evidence" value="ECO:0007669"/>
    <property type="project" value="InterPro"/>
</dbReference>
<keyword evidence="2" id="KW-0378">Hydrolase</keyword>
<evidence type="ECO:0000313" key="2">
    <source>
        <dbReference type="EMBL" id="NIJ15919.1"/>
    </source>
</evidence>
<gene>
    <name evidence="2" type="ORF">FHS54_000868</name>
</gene>
<keyword evidence="3" id="KW-1185">Reference proteome</keyword>
<dbReference type="GO" id="GO:0006508">
    <property type="term" value="P:proteolysis"/>
    <property type="evidence" value="ECO:0007669"/>
    <property type="project" value="InterPro"/>
</dbReference>
<organism evidence="2 3">
    <name type="scientific">Sphingobium vermicomposti</name>
    <dbReference type="NCBI Taxonomy" id="529005"/>
    <lineage>
        <taxon>Bacteria</taxon>
        <taxon>Pseudomonadati</taxon>
        <taxon>Pseudomonadota</taxon>
        <taxon>Alphaproteobacteria</taxon>
        <taxon>Sphingomonadales</taxon>
        <taxon>Sphingomonadaceae</taxon>
        <taxon>Sphingobium</taxon>
    </lineage>
</organism>
<keyword evidence="1" id="KW-0732">Signal</keyword>
<feature type="signal peptide" evidence="1">
    <location>
        <begin position="1"/>
        <end position="27"/>
    </location>
</feature>
<protein>
    <submittedName>
        <fullName evidence="2">Carboxypeptidase C (Cathepsin A)</fullName>
    </submittedName>
</protein>
<dbReference type="Proteomes" id="UP000576821">
    <property type="component" value="Unassembled WGS sequence"/>
</dbReference>
<dbReference type="EMBL" id="JAASQR010000001">
    <property type="protein sequence ID" value="NIJ15919.1"/>
    <property type="molecule type" value="Genomic_DNA"/>
</dbReference>
<dbReference type="InterPro" id="IPR001563">
    <property type="entry name" value="Peptidase_S10"/>
</dbReference>
<reference evidence="2 3" key="1">
    <citation type="submission" date="2020-03" db="EMBL/GenBank/DDBJ databases">
        <title>Genomic Encyclopedia of Type Strains, Phase IV (KMG-IV): sequencing the most valuable type-strain genomes for metagenomic binning, comparative biology and taxonomic classification.</title>
        <authorList>
            <person name="Goeker M."/>
        </authorList>
    </citation>
    <scope>NUCLEOTIDE SEQUENCE [LARGE SCALE GENOMIC DNA]</scope>
    <source>
        <strain evidence="2 3">DSM 21299</strain>
    </source>
</reference>
<dbReference type="InterPro" id="IPR029058">
    <property type="entry name" value="AB_hydrolase_fold"/>
</dbReference>